<dbReference type="Pfam" id="PF15631">
    <property type="entry name" value="Imm-NTF2-2"/>
    <property type="match status" value="1"/>
</dbReference>
<keyword evidence="3" id="KW-1185">Reference proteome</keyword>
<gene>
    <name evidence="2" type="ORF">EIB74_08750</name>
</gene>
<accession>A0A3G8YC60</accession>
<dbReference type="OrthoDB" id="886637at2"/>
<evidence type="ECO:0000259" key="1">
    <source>
        <dbReference type="Pfam" id="PF15631"/>
    </source>
</evidence>
<evidence type="ECO:0000313" key="3">
    <source>
        <dbReference type="Proteomes" id="UP000281810"/>
    </source>
</evidence>
<dbReference type="EMBL" id="CP034161">
    <property type="protein sequence ID" value="AZI40044.1"/>
    <property type="molecule type" value="Genomic_DNA"/>
</dbReference>
<proteinExistence type="predicted"/>
<organism evidence="2 3">
    <name type="scientific">Epilithonimonas vandammei</name>
    <dbReference type="NCBI Taxonomy" id="2487072"/>
    <lineage>
        <taxon>Bacteria</taxon>
        <taxon>Pseudomonadati</taxon>
        <taxon>Bacteroidota</taxon>
        <taxon>Flavobacteriia</taxon>
        <taxon>Flavobacteriales</taxon>
        <taxon>Weeksellaceae</taxon>
        <taxon>Chryseobacterium group</taxon>
        <taxon>Epilithonimonas</taxon>
    </lineage>
</organism>
<dbReference type="RefSeq" id="WP_124802222.1">
    <property type="nucleotide sequence ID" value="NZ_CP034161.1"/>
</dbReference>
<feature type="domain" description="NTF2 fold" evidence="1">
    <location>
        <begin position="68"/>
        <end position="132"/>
    </location>
</feature>
<dbReference type="AlphaFoldDB" id="A0A3G8YC60"/>
<evidence type="ECO:0000313" key="2">
    <source>
        <dbReference type="EMBL" id="AZI40044.1"/>
    </source>
</evidence>
<dbReference type="InterPro" id="IPR028921">
    <property type="entry name" value="NTF2_fold_dom"/>
</dbReference>
<reference evidence="3" key="1">
    <citation type="submission" date="2018-11" db="EMBL/GenBank/DDBJ databases">
        <title>Proposal to divide the Flavobacteriaceae and reorganize its genera based on Amino Acid Identity values calculated from whole genome sequences.</title>
        <authorList>
            <person name="Nicholson A.C."/>
            <person name="Gulvik C.A."/>
            <person name="Whitney A.M."/>
            <person name="Humrighouse B.W."/>
            <person name="Bell M."/>
            <person name="Holmes B."/>
            <person name="Steigerwalt A.B."/>
            <person name="Villarma A."/>
            <person name="Sheth M."/>
            <person name="Batra D."/>
            <person name="Pryor J."/>
            <person name="Bernardet J.-F."/>
            <person name="Hugo C."/>
            <person name="Kampfer P."/>
            <person name="Newman J.D."/>
            <person name="McQuiston J.R."/>
        </authorList>
    </citation>
    <scope>NUCLEOTIDE SEQUENCE [LARGE SCALE GENOMIC DNA]</scope>
    <source>
        <strain evidence="3">F5649</strain>
    </source>
</reference>
<name>A0A3G8YC60_9FLAO</name>
<dbReference type="Proteomes" id="UP000281810">
    <property type="component" value="Chromosome"/>
</dbReference>
<protein>
    <recommendedName>
        <fullName evidence="1">NTF2 fold domain-containing protein</fullName>
    </recommendedName>
</protein>
<sequence>MVRKFCLVLIAILNLSCSDKIGSDERFILNQNREYSNSELKKTILNNETFSEQGLNYPPKPINDAKNAVDIAEDILFNTYGEKNIKRQRPYNLVFQDSYWIINGTKKKAEIGGVFLIILNSKNGKIIKITHGE</sequence>